<sequence length="408" mass="45544">MTASTIRPTLCLGLVLATALTVPAVRPDPVDHPDSPLMLAGDWVPADTHQIKFDELPLLPAAHAVISDVRDQQGRRVNQHNYLVFFDGRYWAMWSDGPGVPRAHFQGGVPGHDRADQHVFFATSRDGLDWGEIGDITGAPDSGYGWIARGFWVREGKLLALASRYEAPGYAGPGLSLHAFELVSGHGDRWQHRGLVLDDSMNNFSPKQLPGGDWLMTRRDQLKAVSFMRGGVKSITDWRTYPVIGYDDSALAAEEPYWWQLADGNLVALFRDNLDSGYLFRAFSTDEGRTWTRPVRTNFPDAKSKFNGVQLPDGRFILVNNSHPDRRDPMTLAISEDGLVFDRLLYLVGGRHIDYPHVMEHDGFLFVAFAGAKQTVEVLRIRVADLPASQPPYQVHTLSERTKEASSR</sequence>
<keyword evidence="4" id="KW-1185">Reference proteome</keyword>
<feature type="signal peptide" evidence="1">
    <location>
        <begin position="1"/>
        <end position="24"/>
    </location>
</feature>
<dbReference type="Gene3D" id="2.120.10.10">
    <property type="match status" value="1"/>
</dbReference>
<feature type="chain" id="PRO_5042008154" evidence="1">
    <location>
        <begin position="25"/>
        <end position="408"/>
    </location>
</feature>
<protein>
    <submittedName>
        <fullName evidence="3">Exo-alpha-sialidase</fullName>
        <ecNumber evidence="3">3.2.1.18</ecNumber>
    </submittedName>
</protein>
<reference evidence="3" key="1">
    <citation type="submission" date="2023-03" db="EMBL/GenBank/DDBJ databases">
        <title>Lomoglobus Profundus gen. nov., sp. nov., a novel member of the phylum Verrucomicrobia, isolated from deep-marine sediment of South China Sea.</title>
        <authorList>
            <person name="Ahmad T."/>
            <person name="Ishaq S.E."/>
            <person name="Wang F."/>
        </authorList>
    </citation>
    <scope>NUCLEOTIDE SEQUENCE</scope>
    <source>
        <strain evidence="3">LMO-M01</strain>
    </source>
</reference>
<keyword evidence="3" id="KW-0326">Glycosidase</keyword>
<dbReference type="Proteomes" id="UP001218638">
    <property type="component" value="Chromosome"/>
</dbReference>
<evidence type="ECO:0000313" key="4">
    <source>
        <dbReference type="Proteomes" id="UP001218638"/>
    </source>
</evidence>
<dbReference type="EC" id="3.2.1.18" evidence="3"/>
<dbReference type="GO" id="GO:0004308">
    <property type="term" value="F:exo-alpha-sialidase activity"/>
    <property type="evidence" value="ECO:0007669"/>
    <property type="project" value="UniProtKB-EC"/>
</dbReference>
<evidence type="ECO:0000256" key="1">
    <source>
        <dbReference type="SAM" id="SignalP"/>
    </source>
</evidence>
<dbReference type="KEGG" id="slom:PXH66_13820"/>
<dbReference type="PANTHER" id="PTHR43752:SF2">
    <property type="entry name" value="BNR_ASP-BOX REPEAT FAMILY PROTEIN"/>
    <property type="match status" value="1"/>
</dbReference>
<evidence type="ECO:0000313" key="3">
    <source>
        <dbReference type="EMBL" id="WED63412.1"/>
    </source>
</evidence>
<proteinExistence type="predicted"/>
<evidence type="ECO:0000259" key="2">
    <source>
        <dbReference type="Pfam" id="PF13088"/>
    </source>
</evidence>
<dbReference type="EMBL" id="CP119075">
    <property type="protein sequence ID" value="WED63412.1"/>
    <property type="molecule type" value="Genomic_DNA"/>
</dbReference>
<name>A0AAE9ZZH0_9BACT</name>
<dbReference type="SUPFAM" id="SSF50939">
    <property type="entry name" value="Sialidases"/>
    <property type="match status" value="1"/>
</dbReference>
<feature type="domain" description="Sialidase" evidence="2">
    <location>
        <begin position="238"/>
        <end position="365"/>
    </location>
</feature>
<dbReference type="Pfam" id="PF13088">
    <property type="entry name" value="BNR_2"/>
    <property type="match status" value="1"/>
</dbReference>
<accession>A0AAE9ZZH0</accession>
<organism evidence="3 4">
    <name type="scientific">Synoicihabitans lomoniglobus</name>
    <dbReference type="NCBI Taxonomy" id="2909285"/>
    <lineage>
        <taxon>Bacteria</taxon>
        <taxon>Pseudomonadati</taxon>
        <taxon>Verrucomicrobiota</taxon>
        <taxon>Opitutia</taxon>
        <taxon>Opitutales</taxon>
        <taxon>Opitutaceae</taxon>
        <taxon>Synoicihabitans</taxon>
    </lineage>
</organism>
<keyword evidence="1" id="KW-0732">Signal</keyword>
<gene>
    <name evidence="3" type="ORF">PXH66_13820</name>
</gene>
<dbReference type="InterPro" id="IPR036278">
    <property type="entry name" value="Sialidase_sf"/>
</dbReference>
<dbReference type="InterPro" id="IPR011040">
    <property type="entry name" value="Sialidase"/>
</dbReference>
<keyword evidence="3" id="KW-0378">Hydrolase</keyword>
<dbReference type="AlphaFoldDB" id="A0AAE9ZZH0"/>
<dbReference type="CDD" id="cd15482">
    <property type="entry name" value="Sialidase_non-viral"/>
    <property type="match status" value="1"/>
</dbReference>
<dbReference type="RefSeq" id="WP_330929211.1">
    <property type="nucleotide sequence ID" value="NZ_CP119075.1"/>
</dbReference>
<dbReference type="PANTHER" id="PTHR43752">
    <property type="entry name" value="BNR/ASP-BOX REPEAT FAMILY PROTEIN"/>
    <property type="match status" value="1"/>
</dbReference>